<protein>
    <recommendedName>
        <fullName evidence="3">S-adenosyl methyltransferase</fullName>
    </recommendedName>
</protein>
<dbReference type="Proteomes" id="UP000681340">
    <property type="component" value="Unassembled WGS sequence"/>
</dbReference>
<dbReference type="SUPFAM" id="SSF53335">
    <property type="entry name" value="S-adenosyl-L-methionine-dependent methyltransferases"/>
    <property type="match status" value="1"/>
</dbReference>
<dbReference type="Pfam" id="PF04672">
    <property type="entry name" value="Methyltransf_19"/>
    <property type="match status" value="1"/>
</dbReference>
<evidence type="ECO:0008006" key="3">
    <source>
        <dbReference type="Google" id="ProtNLM"/>
    </source>
</evidence>
<gene>
    <name evidence="1" type="ORF">Aau02nite_92130</name>
</gene>
<proteinExistence type="predicted"/>
<accession>A0A919W5N7</accession>
<evidence type="ECO:0000313" key="2">
    <source>
        <dbReference type="Proteomes" id="UP000681340"/>
    </source>
</evidence>
<sequence length="275" mass="29776">MADQQPGGDTIDSGTPNVARVWDYQLGGKDNYQVDRDAAEQLNQACQAAGAPTGREVARENRAFIRRAVTYLARQGIDQFIDLGAGLPTQGNVHQIARTINPGARTVYVDYDVLVAVHGRALLADNPETIMIRADVRDPDAVVSHPELRAHLDLGRPIAVLMVALLHLFTADEAPAGIVARFREALAPGSYVVITHVSRDSRPEAAGKLAAEFKRLGVTTPLVPRTTVQIGGFFDGLELVEPGLVSPARWRPDPDVDPDQDTEWMLAGVARLPAR</sequence>
<dbReference type="InterPro" id="IPR006764">
    <property type="entry name" value="SAM_dep_MeTrfase_SAV2177_type"/>
</dbReference>
<reference evidence="1" key="1">
    <citation type="submission" date="2021-03" db="EMBL/GenBank/DDBJ databases">
        <title>Whole genome shotgun sequence of Actinoplanes auranticolor NBRC 12245.</title>
        <authorList>
            <person name="Komaki H."/>
            <person name="Tamura T."/>
        </authorList>
    </citation>
    <scope>NUCLEOTIDE SEQUENCE</scope>
    <source>
        <strain evidence="1">NBRC 12245</strain>
    </source>
</reference>
<dbReference type="EMBL" id="BOQL01000110">
    <property type="protein sequence ID" value="GIM80803.1"/>
    <property type="molecule type" value="Genomic_DNA"/>
</dbReference>
<dbReference type="AlphaFoldDB" id="A0A919W5N7"/>
<evidence type="ECO:0000313" key="1">
    <source>
        <dbReference type="EMBL" id="GIM80803.1"/>
    </source>
</evidence>
<dbReference type="RefSeq" id="WP_212994980.1">
    <property type="nucleotide sequence ID" value="NZ_BAABEA010000004.1"/>
</dbReference>
<organism evidence="1 2">
    <name type="scientific">Actinoplanes auranticolor</name>
    <dbReference type="NCBI Taxonomy" id="47988"/>
    <lineage>
        <taxon>Bacteria</taxon>
        <taxon>Bacillati</taxon>
        <taxon>Actinomycetota</taxon>
        <taxon>Actinomycetes</taxon>
        <taxon>Micromonosporales</taxon>
        <taxon>Micromonosporaceae</taxon>
        <taxon>Actinoplanes</taxon>
    </lineage>
</organism>
<comment type="caution">
    <text evidence="1">The sequence shown here is derived from an EMBL/GenBank/DDBJ whole genome shotgun (WGS) entry which is preliminary data.</text>
</comment>
<dbReference type="InterPro" id="IPR029063">
    <property type="entry name" value="SAM-dependent_MTases_sf"/>
</dbReference>
<name>A0A919W5N7_9ACTN</name>
<keyword evidence="2" id="KW-1185">Reference proteome</keyword>
<dbReference type="PIRSF" id="PIRSF017393">
    <property type="entry name" value="MTase_SAV2177"/>
    <property type="match status" value="1"/>
</dbReference>
<dbReference type="Gene3D" id="3.40.50.150">
    <property type="entry name" value="Vaccinia Virus protein VP39"/>
    <property type="match status" value="1"/>
</dbReference>